<accession>A0ABV8LRP4</accession>
<keyword evidence="4" id="KW-1185">Reference proteome</keyword>
<sequence length="156" mass="16807">MRVLLDENVARPLHRAIITFVTHHEIAHVIDLAGWSGTGDLDLYDRAAQEGFHAILTNDSRQLSRQLEVEAIARSGLHRIQYSHKINGLQGLGVAIGSVCAGLPIALDVLATAPSQRLIKLKGIDPTPGSRLEVTDPSTAPPKFWPLPSGRSSTPA</sequence>
<dbReference type="Pfam" id="PF18478">
    <property type="entry name" value="PIN_10"/>
    <property type="match status" value="1"/>
</dbReference>
<dbReference type="RefSeq" id="WP_275978328.1">
    <property type="nucleotide sequence ID" value="NZ_JAMZDZ010000001.1"/>
</dbReference>
<feature type="region of interest" description="Disordered" evidence="1">
    <location>
        <begin position="129"/>
        <end position="156"/>
    </location>
</feature>
<evidence type="ECO:0000256" key="1">
    <source>
        <dbReference type="SAM" id="MobiDB-lite"/>
    </source>
</evidence>
<evidence type="ECO:0000313" key="3">
    <source>
        <dbReference type="EMBL" id="MFC4133204.1"/>
    </source>
</evidence>
<dbReference type="InterPro" id="IPR041375">
    <property type="entry name" value="VapC45_PIN-like"/>
</dbReference>
<dbReference type="Proteomes" id="UP001595816">
    <property type="component" value="Unassembled WGS sequence"/>
</dbReference>
<name>A0ABV8LRP4_9ACTN</name>
<protein>
    <recommendedName>
        <fullName evidence="2">VapC45 PIN like domain-containing protein</fullName>
    </recommendedName>
</protein>
<feature type="domain" description="VapC45 PIN like" evidence="2">
    <location>
        <begin position="1"/>
        <end position="78"/>
    </location>
</feature>
<gene>
    <name evidence="3" type="ORF">ACFOZ4_21565</name>
</gene>
<evidence type="ECO:0000313" key="4">
    <source>
        <dbReference type="Proteomes" id="UP001595816"/>
    </source>
</evidence>
<evidence type="ECO:0000259" key="2">
    <source>
        <dbReference type="Pfam" id="PF18478"/>
    </source>
</evidence>
<proteinExistence type="predicted"/>
<organism evidence="3 4">
    <name type="scientific">Hamadaea flava</name>
    <dbReference type="NCBI Taxonomy" id="1742688"/>
    <lineage>
        <taxon>Bacteria</taxon>
        <taxon>Bacillati</taxon>
        <taxon>Actinomycetota</taxon>
        <taxon>Actinomycetes</taxon>
        <taxon>Micromonosporales</taxon>
        <taxon>Micromonosporaceae</taxon>
        <taxon>Hamadaea</taxon>
    </lineage>
</organism>
<dbReference type="EMBL" id="JBHSAY010000010">
    <property type="protein sequence ID" value="MFC4133204.1"/>
    <property type="molecule type" value="Genomic_DNA"/>
</dbReference>
<comment type="caution">
    <text evidence="3">The sequence shown here is derived from an EMBL/GenBank/DDBJ whole genome shotgun (WGS) entry which is preliminary data.</text>
</comment>
<reference evidence="4" key="1">
    <citation type="journal article" date="2019" name="Int. J. Syst. Evol. Microbiol.">
        <title>The Global Catalogue of Microorganisms (GCM) 10K type strain sequencing project: providing services to taxonomists for standard genome sequencing and annotation.</title>
        <authorList>
            <consortium name="The Broad Institute Genomics Platform"/>
            <consortium name="The Broad Institute Genome Sequencing Center for Infectious Disease"/>
            <person name="Wu L."/>
            <person name="Ma J."/>
        </authorList>
    </citation>
    <scope>NUCLEOTIDE SEQUENCE [LARGE SCALE GENOMIC DNA]</scope>
    <source>
        <strain evidence="4">CGMCC 4.7289</strain>
    </source>
</reference>